<dbReference type="Gene3D" id="3.30.2010.20">
    <property type="match status" value="1"/>
</dbReference>
<sequence length="133" mass="14661">MGATRDRHGRGRRGPVAWPALPLMLTRSEQFDGHVVDALRRYRPTLGRLWDHVEVAVEEVPPGDPAPWEDGPAVARLFPAEGGLPHRIVVYRRPVESLAARQDDLVAVLDLLMAQHVAAILGVDVEDIDPELG</sequence>
<gene>
    <name evidence="1" type="ORF">FB557_0937</name>
</gene>
<dbReference type="CDD" id="cd12954">
    <property type="entry name" value="MMP_TTHA0227_like_1"/>
    <property type="match status" value="1"/>
</dbReference>
<dbReference type="Proteomes" id="UP000315628">
    <property type="component" value="Unassembled WGS sequence"/>
</dbReference>
<dbReference type="Pfam" id="PF06262">
    <property type="entry name" value="Zincin_1"/>
    <property type="match status" value="1"/>
</dbReference>
<dbReference type="InterPro" id="IPR038555">
    <property type="entry name" value="Zincin_1_sf"/>
</dbReference>
<dbReference type="InterPro" id="IPR010428">
    <property type="entry name" value="Zincin_1"/>
</dbReference>
<accession>A0A560WCR6</accession>
<keyword evidence="2" id="KW-1185">Reference proteome</keyword>
<evidence type="ECO:0000313" key="1">
    <source>
        <dbReference type="EMBL" id="TWD15427.1"/>
    </source>
</evidence>
<proteinExistence type="predicted"/>
<organism evidence="1 2">
    <name type="scientific">Marihabitans asiaticum</name>
    <dbReference type="NCBI Taxonomy" id="415218"/>
    <lineage>
        <taxon>Bacteria</taxon>
        <taxon>Bacillati</taxon>
        <taxon>Actinomycetota</taxon>
        <taxon>Actinomycetes</taxon>
        <taxon>Micrococcales</taxon>
        <taxon>Intrasporangiaceae</taxon>
        <taxon>Marihabitans</taxon>
    </lineage>
</organism>
<dbReference type="AlphaFoldDB" id="A0A560WCR6"/>
<protein>
    <submittedName>
        <fullName evidence="1">Zinicin-like metallopeptidase</fullName>
    </submittedName>
</protein>
<evidence type="ECO:0000313" key="2">
    <source>
        <dbReference type="Proteomes" id="UP000315628"/>
    </source>
</evidence>
<name>A0A560WCR6_9MICO</name>
<dbReference type="EMBL" id="VIUW01000002">
    <property type="protein sequence ID" value="TWD15427.1"/>
    <property type="molecule type" value="Genomic_DNA"/>
</dbReference>
<comment type="caution">
    <text evidence="1">The sequence shown here is derived from an EMBL/GenBank/DDBJ whole genome shotgun (WGS) entry which is preliminary data.</text>
</comment>
<reference evidence="1 2" key="1">
    <citation type="submission" date="2019-06" db="EMBL/GenBank/DDBJ databases">
        <title>Sequencing the genomes of 1000 actinobacteria strains.</title>
        <authorList>
            <person name="Klenk H.-P."/>
        </authorList>
    </citation>
    <scope>NUCLEOTIDE SEQUENCE [LARGE SCALE GENOMIC DNA]</scope>
    <source>
        <strain evidence="1 2">DSM 18935</strain>
    </source>
</reference>
<dbReference type="SUPFAM" id="SSF55486">
    <property type="entry name" value="Metalloproteases ('zincins'), catalytic domain"/>
    <property type="match status" value="1"/>
</dbReference>
<dbReference type="RefSeq" id="WP_246074448.1">
    <property type="nucleotide sequence ID" value="NZ_BAAAYT010000005.1"/>
</dbReference>